<comment type="caution">
    <text evidence="1">The sequence shown here is derived from an EMBL/GenBank/DDBJ whole genome shotgun (WGS) entry which is preliminary data.</text>
</comment>
<proteinExistence type="predicted"/>
<name>A0AAD7S8E6_9TELE</name>
<evidence type="ECO:0000313" key="1">
    <source>
        <dbReference type="EMBL" id="KAJ8397870.1"/>
    </source>
</evidence>
<sequence>MSLCHPAEVTQTTLPPALHCVTGDYDYHLPISELEYSAPYCLFSSCEGGGGREPVMAGNMQLAQLFVPCRAFGADRVERRGGHMVCLFTPLSSRRLHQRHGYIDDSYNRLQALPFKRQDPFERLETPICAKATKADL</sequence>
<organism evidence="1 2">
    <name type="scientific">Aldrovandia affinis</name>
    <dbReference type="NCBI Taxonomy" id="143900"/>
    <lineage>
        <taxon>Eukaryota</taxon>
        <taxon>Metazoa</taxon>
        <taxon>Chordata</taxon>
        <taxon>Craniata</taxon>
        <taxon>Vertebrata</taxon>
        <taxon>Euteleostomi</taxon>
        <taxon>Actinopterygii</taxon>
        <taxon>Neopterygii</taxon>
        <taxon>Teleostei</taxon>
        <taxon>Notacanthiformes</taxon>
        <taxon>Halosauridae</taxon>
        <taxon>Aldrovandia</taxon>
    </lineage>
</organism>
<evidence type="ECO:0000313" key="2">
    <source>
        <dbReference type="Proteomes" id="UP001221898"/>
    </source>
</evidence>
<dbReference type="EMBL" id="JAINUG010000095">
    <property type="protein sequence ID" value="KAJ8397870.1"/>
    <property type="molecule type" value="Genomic_DNA"/>
</dbReference>
<keyword evidence="2" id="KW-1185">Reference proteome</keyword>
<gene>
    <name evidence="1" type="ORF">AAFF_G00435590</name>
</gene>
<protein>
    <submittedName>
        <fullName evidence="1">Uncharacterized protein</fullName>
    </submittedName>
</protein>
<reference evidence="1" key="1">
    <citation type="journal article" date="2023" name="Science">
        <title>Genome structures resolve the early diversification of teleost fishes.</title>
        <authorList>
            <person name="Parey E."/>
            <person name="Louis A."/>
            <person name="Montfort J."/>
            <person name="Bouchez O."/>
            <person name="Roques C."/>
            <person name="Iampietro C."/>
            <person name="Lluch J."/>
            <person name="Castinel A."/>
            <person name="Donnadieu C."/>
            <person name="Desvignes T."/>
            <person name="Floi Bucao C."/>
            <person name="Jouanno E."/>
            <person name="Wen M."/>
            <person name="Mejri S."/>
            <person name="Dirks R."/>
            <person name="Jansen H."/>
            <person name="Henkel C."/>
            <person name="Chen W.J."/>
            <person name="Zahm M."/>
            <person name="Cabau C."/>
            <person name="Klopp C."/>
            <person name="Thompson A.W."/>
            <person name="Robinson-Rechavi M."/>
            <person name="Braasch I."/>
            <person name="Lecointre G."/>
            <person name="Bobe J."/>
            <person name="Postlethwait J.H."/>
            <person name="Berthelot C."/>
            <person name="Roest Crollius H."/>
            <person name="Guiguen Y."/>
        </authorList>
    </citation>
    <scope>NUCLEOTIDE SEQUENCE</scope>
    <source>
        <strain evidence="1">NC1722</strain>
    </source>
</reference>
<accession>A0AAD7S8E6</accession>
<dbReference type="AlphaFoldDB" id="A0AAD7S8E6"/>
<dbReference type="Proteomes" id="UP001221898">
    <property type="component" value="Unassembled WGS sequence"/>
</dbReference>